<reference evidence="3" key="1">
    <citation type="journal article" date="2017" name="Nature">
        <title>The sunflower genome provides insights into oil metabolism, flowering and Asterid evolution.</title>
        <authorList>
            <person name="Badouin H."/>
            <person name="Gouzy J."/>
            <person name="Grassa C.J."/>
            <person name="Murat F."/>
            <person name="Staton S.E."/>
            <person name="Cottret L."/>
            <person name="Lelandais-Briere C."/>
            <person name="Owens G.L."/>
            <person name="Carrere S."/>
            <person name="Mayjonade B."/>
            <person name="Legrand L."/>
            <person name="Gill N."/>
            <person name="Kane N.C."/>
            <person name="Bowers J.E."/>
            <person name="Hubner S."/>
            <person name="Bellec A."/>
            <person name="Berard A."/>
            <person name="Berges H."/>
            <person name="Blanchet N."/>
            <person name="Boniface M.C."/>
            <person name="Brunel D."/>
            <person name="Catrice O."/>
            <person name="Chaidir N."/>
            <person name="Claudel C."/>
            <person name="Donnadieu C."/>
            <person name="Faraut T."/>
            <person name="Fievet G."/>
            <person name="Helmstetter N."/>
            <person name="King M."/>
            <person name="Knapp S.J."/>
            <person name="Lai Z."/>
            <person name="Le Paslier M.C."/>
            <person name="Lippi Y."/>
            <person name="Lorenzon L."/>
            <person name="Mandel J.R."/>
            <person name="Marage G."/>
            <person name="Marchand G."/>
            <person name="Marquand E."/>
            <person name="Bret-Mestries E."/>
            <person name="Morien E."/>
            <person name="Nambeesan S."/>
            <person name="Nguyen T."/>
            <person name="Pegot-Espagnet P."/>
            <person name="Pouilly N."/>
            <person name="Raftis F."/>
            <person name="Sallet E."/>
            <person name="Schiex T."/>
            <person name="Thomas J."/>
            <person name="Vandecasteele C."/>
            <person name="Vares D."/>
            <person name="Vear F."/>
            <person name="Vautrin S."/>
            <person name="Crespi M."/>
            <person name="Mangin B."/>
            <person name="Burke J.M."/>
            <person name="Salse J."/>
            <person name="Munos S."/>
            <person name="Vincourt P."/>
            <person name="Rieseberg L.H."/>
            <person name="Langlade N.B."/>
        </authorList>
    </citation>
    <scope>NUCLEOTIDE SEQUENCE</scope>
    <source>
        <tissue evidence="3">Leaves</tissue>
    </source>
</reference>
<dbReference type="EC" id="2.7.6.1" evidence="3"/>
<dbReference type="EMBL" id="MNCJ02000325">
    <property type="protein sequence ID" value="KAF5786929.1"/>
    <property type="molecule type" value="Genomic_DNA"/>
</dbReference>
<dbReference type="AlphaFoldDB" id="A0A9K3HZ30"/>
<comment type="similarity">
    <text evidence="1">Belongs to the ribose-phosphate pyrophosphokinase family.</text>
</comment>
<evidence type="ECO:0000313" key="4">
    <source>
        <dbReference type="Proteomes" id="UP000215914"/>
    </source>
</evidence>
<organism evidence="3 4">
    <name type="scientific">Helianthus annuus</name>
    <name type="common">Common sunflower</name>
    <dbReference type="NCBI Taxonomy" id="4232"/>
    <lineage>
        <taxon>Eukaryota</taxon>
        <taxon>Viridiplantae</taxon>
        <taxon>Streptophyta</taxon>
        <taxon>Embryophyta</taxon>
        <taxon>Tracheophyta</taxon>
        <taxon>Spermatophyta</taxon>
        <taxon>Magnoliopsida</taxon>
        <taxon>eudicotyledons</taxon>
        <taxon>Gunneridae</taxon>
        <taxon>Pentapetalae</taxon>
        <taxon>asterids</taxon>
        <taxon>campanulids</taxon>
        <taxon>Asterales</taxon>
        <taxon>Asteraceae</taxon>
        <taxon>Asteroideae</taxon>
        <taxon>Heliantheae alliance</taxon>
        <taxon>Heliantheae</taxon>
        <taxon>Helianthus</taxon>
    </lineage>
</organism>
<dbReference type="GO" id="GO:0004749">
    <property type="term" value="F:ribose phosphate diphosphokinase activity"/>
    <property type="evidence" value="ECO:0007669"/>
    <property type="project" value="UniProtKB-EC"/>
</dbReference>
<name>A0A9K3HZ30_HELAN</name>
<keyword evidence="2" id="KW-0545">Nucleotide biosynthesis</keyword>
<evidence type="ECO:0000256" key="1">
    <source>
        <dbReference type="ARBA" id="ARBA00006478"/>
    </source>
</evidence>
<dbReference type="PANTHER" id="PTHR10210">
    <property type="entry name" value="RIBOSE-PHOSPHATE DIPHOSPHOKINASE FAMILY MEMBER"/>
    <property type="match status" value="1"/>
</dbReference>
<keyword evidence="3" id="KW-0808">Transferase</keyword>
<dbReference type="Proteomes" id="UP000215914">
    <property type="component" value="Unassembled WGS sequence"/>
</dbReference>
<dbReference type="GO" id="GO:0000287">
    <property type="term" value="F:magnesium ion binding"/>
    <property type="evidence" value="ECO:0007669"/>
    <property type="project" value="InterPro"/>
</dbReference>
<accession>A0A9K3HZ30</accession>
<comment type="caution">
    <text evidence="3">The sequence shown here is derived from an EMBL/GenBank/DDBJ whole genome shotgun (WGS) entry which is preliminary data.</text>
</comment>
<dbReference type="Gene3D" id="3.40.50.2020">
    <property type="match status" value="2"/>
</dbReference>
<dbReference type="InterPro" id="IPR029057">
    <property type="entry name" value="PRTase-like"/>
</dbReference>
<evidence type="ECO:0000313" key="3">
    <source>
        <dbReference type="EMBL" id="KAF5786929.1"/>
    </source>
</evidence>
<sequence>MLRNFRYARRMNNTIFNAKLKIFSCTTNSELSQMGRESITAKLVANLITETGADHVFACELHSGQSMGYFDIPVDHVQPVFFCEYFASRSICSNDLVVESPDFSGAA</sequence>
<evidence type="ECO:0000256" key="2">
    <source>
        <dbReference type="ARBA" id="ARBA00022727"/>
    </source>
</evidence>
<dbReference type="InterPro" id="IPR005946">
    <property type="entry name" value="Rib-P_diPkinase"/>
</dbReference>
<reference evidence="3" key="2">
    <citation type="submission" date="2020-06" db="EMBL/GenBank/DDBJ databases">
        <title>Helianthus annuus Genome sequencing and assembly Release 2.</title>
        <authorList>
            <person name="Gouzy J."/>
            <person name="Langlade N."/>
            <person name="Munos S."/>
        </authorList>
    </citation>
    <scope>NUCLEOTIDE SEQUENCE</scope>
    <source>
        <tissue evidence="3">Leaves</tissue>
    </source>
</reference>
<dbReference type="SUPFAM" id="SSF53271">
    <property type="entry name" value="PRTase-like"/>
    <property type="match status" value="1"/>
</dbReference>
<gene>
    <name evidence="3" type="ORF">HanXRQr2_Chr10g0447051</name>
</gene>
<dbReference type="FunFam" id="3.40.50.2020:FF:000014">
    <property type="entry name" value="Ribose-phosphate pyrophosphokinase 1"/>
    <property type="match status" value="1"/>
</dbReference>
<keyword evidence="4" id="KW-1185">Reference proteome</keyword>
<proteinExistence type="inferred from homology"/>
<dbReference type="Gramene" id="mRNA:HanXRQr2_Chr10g0447051">
    <property type="protein sequence ID" value="mRNA:HanXRQr2_Chr10g0447051"/>
    <property type="gene ID" value="HanXRQr2_Chr10g0447051"/>
</dbReference>
<dbReference type="PANTHER" id="PTHR10210:SF41">
    <property type="entry name" value="RIBOSE-PHOSPHATE PYROPHOSPHOKINASE 1, CHLOROPLASTIC"/>
    <property type="match status" value="1"/>
</dbReference>
<dbReference type="GO" id="GO:0009165">
    <property type="term" value="P:nucleotide biosynthetic process"/>
    <property type="evidence" value="ECO:0007669"/>
    <property type="project" value="UniProtKB-KW"/>
</dbReference>
<protein>
    <submittedName>
        <fullName evidence="3">Ribose-phosphate diphosphokinase</fullName>
        <ecNumber evidence="3">2.7.6.1</ecNumber>
    </submittedName>
</protein>